<reference evidence="3 4" key="1">
    <citation type="submission" date="2023-03" db="EMBL/GenBank/DDBJ databases">
        <title>Genome insight into feeding habits of ladybird beetles.</title>
        <authorList>
            <person name="Li H.-S."/>
            <person name="Huang Y.-H."/>
            <person name="Pang H."/>
        </authorList>
    </citation>
    <scope>NUCLEOTIDE SEQUENCE [LARGE SCALE GENOMIC DNA]</scope>
    <source>
        <strain evidence="3">SYSU_2023b</strain>
        <tissue evidence="3">Whole body</tissue>
    </source>
</reference>
<keyword evidence="2" id="KW-0732">Signal</keyword>
<sequence>MMIVGNCILFSCATILLFLSQSHGYRPIRGPPMVETEVYLLDSYIPAAMQVIAYLTENMKYEIKPPSTSTTAKPFGGNTKPTSTHKPAVYAPEKPPGPEGYEKIGDDHDLQKEIQIDAKDFENEMKLTKSTHLVDNIELPENLENMIGERPAEMLKYIHSQTPPKPFEDEDEQVQIFSEALDDSDFPVYLQKNKRKTPPTRAYVTLLSLYDSLSKDAKKQELNKYQGYYDHVLIELSKTSSGTSANQLKFVLQKILTNQDTKQPDVKKKINALLEDLSNEESYLNKAIKDIEPMQFRL</sequence>
<dbReference type="Proteomes" id="UP001431783">
    <property type="component" value="Unassembled WGS sequence"/>
</dbReference>
<feature type="chain" id="PRO_5043418853" evidence="2">
    <location>
        <begin position="25"/>
        <end position="298"/>
    </location>
</feature>
<feature type="signal peptide" evidence="2">
    <location>
        <begin position="1"/>
        <end position="24"/>
    </location>
</feature>
<dbReference type="EMBL" id="JARQZJ010000035">
    <property type="protein sequence ID" value="KAK9876097.1"/>
    <property type="molecule type" value="Genomic_DNA"/>
</dbReference>
<evidence type="ECO:0000313" key="3">
    <source>
        <dbReference type="EMBL" id="KAK9876097.1"/>
    </source>
</evidence>
<organism evidence="3 4">
    <name type="scientific">Henosepilachna vigintioctopunctata</name>
    <dbReference type="NCBI Taxonomy" id="420089"/>
    <lineage>
        <taxon>Eukaryota</taxon>
        <taxon>Metazoa</taxon>
        <taxon>Ecdysozoa</taxon>
        <taxon>Arthropoda</taxon>
        <taxon>Hexapoda</taxon>
        <taxon>Insecta</taxon>
        <taxon>Pterygota</taxon>
        <taxon>Neoptera</taxon>
        <taxon>Endopterygota</taxon>
        <taxon>Coleoptera</taxon>
        <taxon>Polyphaga</taxon>
        <taxon>Cucujiformia</taxon>
        <taxon>Coccinelloidea</taxon>
        <taxon>Coccinellidae</taxon>
        <taxon>Epilachninae</taxon>
        <taxon>Epilachnini</taxon>
        <taxon>Henosepilachna</taxon>
    </lineage>
</organism>
<gene>
    <name evidence="3" type="ORF">WA026_011208</name>
</gene>
<accession>A0AAW1U5Z9</accession>
<name>A0AAW1U5Z9_9CUCU</name>
<evidence type="ECO:0000313" key="4">
    <source>
        <dbReference type="Proteomes" id="UP001431783"/>
    </source>
</evidence>
<protein>
    <submittedName>
        <fullName evidence="3">Uncharacterized protein</fullName>
    </submittedName>
</protein>
<evidence type="ECO:0000256" key="1">
    <source>
        <dbReference type="SAM" id="MobiDB-lite"/>
    </source>
</evidence>
<dbReference type="AlphaFoldDB" id="A0AAW1U5Z9"/>
<proteinExistence type="predicted"/>
<evidence type="ECO:0000256" key="2">
    <source>
        <dbReference type="SAM" id="SignalP"/>
    </source>
</evidence>
<feature type="region of interest" description="Disordered" evidence="1">
    <location>
        <begin position="66"/>
        <end position="97"/>
    </location>
</feature>
<keyword evidence="4" id="KW-1185">Reference proteome</keyword>
<comment type="caution">
    <text evidence="3">The sequence shown here is derived from an EMBL/GenBank/DDBJ whole genome shotgun (WGS) entry which is preliminary data.</text>
</comment>